<dbReference type="RefSeq" id="WP_146907236.1">
    <property type="nucleotide sequence ID" value="NZ_BJUS01000001.1"/>
</dbReference>
<dbReference type="EMBL" id="BJUS01000001">
    <property type="protein sequence ID" value="GEK71567.1"/>
    <property type="molecule type" value="Genomic_DNA"/>
</dbReference>
<comment type="caution">
    <text evidence="1">The sequence shown here is derived from an EMBL/GenBank/DDBJ whole genome shotgun (WGS) entry which is preliminary data.</text>
</comment>
<keyword evidence="2" id="KW-1185">Reference proteome</keyword>
<protein>
    <recommendedName>
        <fullName evidence="3">HTH merR-type domain-containing protein</fullName>
    </recommendedName>
</protein>
<proteinExistence type="predicted"/>
<sequence length="137" mass="15646">MRTYSDAELEHYADRFMLLRLARYGINLEQYLANVFRYELLALTNEPLLPAQQAAALRIWQRWDTGLGVGGQGNTPAIERGELIDLDELQAQWRADAEKAQRPLTHLPRRNGAIIEPLHHHRHPARSNAANFAKRGA</sequence>
<gene>
    <name evidence="1" type="ORF">HHA04nite_01110</name>
</gene>
<evidence type="ECO:0000313" key="1">
    <source>
        <dbReference type="EMBL" id="GEK71567.1"/>
    </source>
</evidence>
<organism evidence="1 2">
    <name type="scientific">Halomonas halophila</name>
    <dbReference type="NCBI Taxonomy" id="29573"/>
    <lineage>
        <taxon>Bacteria</taxon>
        <taxon>Pseudomonadati</taxon>
        <taxon>Pseudomonadota</taxon>
        <taxon>Gammaproteobacteria</taxon>
        <taxon>Oceanospirillales</taxon>
        <taxon>Halomonadaceae</taxon>
        <taxon>Halomonas</taxon>
    </lineage>
</organism>
<dbReference type="Proteomes" id="UP000321121">
    <property type="component" value="Unassembled WGS sequence"/>
</dbReference>
<evidence type="ECO:0000313" key="2">
    <source>
        <dbReference type="Proteomes" id="UP000321121"/>
    </source>
</evidence>
<reference evidence="1 2" key="1">
    <citation type="submission" date="2019-07" db="EMBL/GenBank/DDBJ databases">
        <title>Whole genome shotgun sequence of Halomonas halophila NBRC 102604.</title>
        <authorList>
            <person name="Hosoyama A."/>
            <person name="Uohara A."/>
            <person name="Ohji S."/>
            <person name="Ichikawa N."/>
        </authorList>
    </citation>
    <scope>NUCLEOTIDE SEQUENCE [LARGE SCALE GENOMIC DNA]</scope>
    <source>
        <strain evidence="1 2">NBRC 102604</strain>
    </source>
</reference>
<name>A0ABQ0TZU9_9GAMM</name>
<evidence type="ECO:0008006" key="3">
    <source>
        <dbReference type="Google" id="ProtNLM"/>
    </source>
</evidence>
<accession>A0ABQ0TZU9</accession>